<dbReference type="Gene3D" id="3.40.50.720">
    <property type="entry name" value="NAD(P)-binding Rossmann-like Domain"/>
    <property type="match status" value="1"/>
</dbReference>
<evidence type="ECO:0000259" key="2">
    <source>
        <dbReference type="Pfam" id="PF01370"/>
    </source>
</evidence>
<evidence type="ECO:0000313" key="3">
    <source>
        <dbReference type="EMBL" id="GAJ00116.1"/>
    </source>
</evidence>
<comment type="caution">
    <text evidence="3">The sequence shown here is derived from an EMBL/GenBank/DDBJ whole genome shotgun (WGS) entry which is preliminary data.</text>
</comment>
<reference evidence="3" key="1">
    <citation type="journal article" date="2014" name="Front. Microbiol.">
        <title>High frequency of phylogenetically diverse reductive dehalogenase-homologous genes in deep subseafloor sedimentary metagenomes.</title>
        <authorList>
            <person name="Kawai M."/>
            <person name="Futagami T."/>
            <person name="Toyoda A."/>
            <person name="Takaki Y."/>
            <person name="Nishi S."/>
            <person name="Hori S."/>
            <person name="Arai W."/>
            <person name="Tsubouchi T."/>
            <person name="Morono Y."/>
            <person name="Uchiyama I."/>
            <person name="Ito T."/>
            <person name="Fujiyama A."/>
            <person name="Inagaki F."/>
            <person name="Takami H."/>
        </authorList>
    </citation>
    <scope>NUCLEOTIDE SEQUENCE</scope>
    <source>
        <strain evidence="3">Expedition CK06-06</strain>
    </source>
</reference>
<dbReference type="PANTHER" id="PTHR43000">
    <property type="entry name" value="DTDP-D-GLUCOSE 4,6-DEHYDRATASE-RELATED"/>
    <property type="match status" value="1"/>
</dbReference>
<accession>X1UJQ0</accession>
<sequence>MKKIVITGVNGIIGSELRRRFIDKGYYVIGVDRTESKEKEGNGERGQFEYVKLDITSQDKVGQFFSELRFDYLIHCAALVHKNSPDLSFNNFMRINFEGTKNIFDSITGNKGKFGFRGAVFFSTIEVYGGEGRDEVISEDDECKPITFYGKSKLAAEKYLVELNKEYKLPITILRLAPVYSKDFLRNVKRRVLIG</sequence>
<evidence type="ECO:0000256" key="1">
    <source>
        <dbReference type="ARBA" id="ARBA00007637"/>
    </source>
</evidence>
<proteinExistence type="inferred from homology"/>
<organism evidence="3">
    <name type="scientific">marine sediment metagenome</name>
    <dbReference type="NCBI Taxonomy" id="412755"/>
    <lineage>
        <taxon>unclassified sequences</taxon>
        <taxon>metagenomes</taxon>
        <taxon>ecological metagenomes</taxon>
    </lineage>
</organism>
<feature type="domain" description="NAD-dependent epimerase/dehydratase" evidence="2">
    <location>
        <begin position="4"/>
        <end position="183"/>
    </location>
</feature>
<name>X1UJQ0_9ZZZZ</name>
<dbReference type="EMBL" id="BARW01023827">
    <property type="protein sequence ID" value="GAJ00116.1"/>
    <property type="molecule type" value="Genomic_DNA"/>
</dbReference>
<dbReference type="AlphaFoldDB" id="X1UJQ0"/>
<comment type="similarity">
    <text evidence="1">Belongs to the NAD(P)-dependent epimerase/dehydratase family.</text>
</comment>
<protein>
    <recommendedName>
        <fullName evidence="2">NAD-dependent epimerase/dehydratase domain-containing protein</fullName>
    </recommendedName>
</protein>
<feature type="non-terminal residue" evidence="3">
    <location>
        <position position="195"/>
    </location>
</feature>
<dbReference type="Pfam" id="PF01370">
    <property type="entry name" value="Epimerase"/>
    <property type="match status" value="1"/>
</dbReference>
<dbReference type="InterPro" id="IPR036291">
    <property type="entry name" value="NAD(P)-bd_dom_sf"/>
</dbReference>
<dbReference type="InterPro" id="IPR001509">
    <property type="entry name" value="Epimerase_deHydtase"/>
</dbReference>
<gene>
    <name evidence="3" type="ORF">S12H4_39421</name>
</gene>
<dbReference type="SUPFAM" id="SSF51735">
    <property type="entry name" value="NAD(P)-binding Rossmann-fold domains"/>
    <property type="match status" value="1"/>
</dbReference>